<feature type="domain" description="HTH cro/C1-type" evidence="1">
    <location>
        <begin position="93"/>
        <end position="130"/>
    </location>
</feature>
<dbReference type="InterPro" id="IPR010982">
    <property type="entry name" value="Lambda_DNA-bd_dom_sf"/>
</dbReference>
<dbReference type="RefSeq" id="WP_277359501.1">
    <property type="nucleotide sequence ID" value="NZ_JAROKN010000060.1"/>
</dbReference>
<dbReference type="Proteomes" id="UP001220456">
    <property type="component" value="Unassembled WGS sequence"/>
</dbReference>
<evidence type="ECO:0000313" key="2">
    <source>
        <dbReference type="EMBL" id="MDF9279144.1"/>
    </source>
</evidence>
<evidence type="ECO:0000313" key="3">
    <source>
        <dbReference type="Proteomes" id="UP001220456"/>
    </source>
</evidence>
<dbReference type="InterPro" id="IPR001387">
    <property type="entry name" value="Cro/C1-type_HTH"/>
</dbReference>
<name>A0ABT6CYR4_9MICC</name>
<reference evidence="2 3" key="1">
    <citation type="journal article" date="2023" name="Int. J. Syst. Evol. Microbiol.">
        <title>Arthrobacter vasquezii sp. nov., isolated from a soil sample from Union Glacier, Antarctica.</title>
        <authorList>
            <person name="Valenzuela-Ibaceta F."/>
            <person name="Carrasco V."/>
            <person name="Lagos-Moraga S."/>
            <person name="Dietz-Vargas C."/>
            <person name="Navarro C.A."/>
            <person name="Perez-Donoso J.M."/>
        </authorList>
    </citation>
    <scope>NUCLEOTIDE SEQUENCE [LARGE SCALE GENOMIC DNA]</scope>
    <source>
        <strain evidence="2 3">EH-1B-1</strain>
    </source>
</reference>
<keyword evidence="3" id="KW-1185">Reference proteome</keyword>
<gene>
    <name evidence="2" type="ORF">P4U43_15245</name>
</gene>
<dbReference type="SUPFAM" id="SSF47413">
    <property type="entry name" value="lambda repressor-like DNA-binding domains"/>
    <property type="match status" value="1"/>
</dbReference>
<dbReference type="Pfam" id="PF13560">
    <property type="entry name" value="HTH_31"/>
    <property type="match status" value="1"/>
</dbReference>
<sequence>MLKFRNLNIDPEAPVDQWGFEGLLAAVERGDIRDWHRIAEAVMASPRGKAAAELKEVLAATESPAMSALFSRILRHSVRDAEDAERQEVTQDLAAYLTRSGLTRAEFAQQLGTSPSRLSTYLTGKVVPSAVMMVRARRLAERR</sequence>
<accession>A0ABT6CYR4</accession>
<organism evidence="2 3">
    <name type="scientific">Arthrobacter vasquezii</name>
    <dbReference type="NCBI Taxonomy" id="2977629"/>
    <lineage>
        <taxon>Bacteria</taxon>
        <taxon>Bacillati</taxon>
        <taxon>Actinomycetota</taxon>
        <taxon>Actinomycetes</taxon>
        <taxon>Micrococcales</taxon>
        <taxon>Micrococcaceae</taxon>
        <taxon>Arthrobacter</taxon>
    </lineage>
</organism>
<dbReference type="EMBL" id="JAROKN010000060">
    <property type="protein sequence ID" value="MDF9279144.1"/>
    <property type="molecule type" value="Genomic_DNA"/>
</dbReference>
<evidence type="ECO:0000259" key="1">
    <source>
        <dbReference type="PROSITE" id="PS50943"/>
    </source>
</evidence>
<dbReference type="Gene3D" id="1.10.260.40">
    <property type="entry name" value="lambda repressor-like DNA-binding domains"/>
    <property type="match status" value="1"/>
</dbReference>
<dbReference type="CDD" id="cd00093">
    <property type="entry name" value="HTH_XRE"/>
    <property type="match status" value="1"/>
</dbReference>
<comment type="caution">
    <text evidence="2">The sequence shown here is derived from an EMBL/GenBank/DDBJ whole genome shotgun (WGS) entry which is preliminary data.</text>
</comment>
<dbReference type="PROSITE" id="PS50943">
    <property type="entry name" value="HTH_CROC1"/>
    <property type="match status" value="1"/>
</dbReference>
<proteinExistence type="predicted"/>
<protein>
    <submittedName>
        <fullName evidence="2">Helix-turn-helix transcriptional regulator</fullName>
    </submittedName>
</protein>